<feature type="domain" description="DUF7511" evidence="2">
    <location>
        <begin position="23"/>
        <end position="69"/>
    </location>
</feature>
<dbReference type="RefSeq" id="WP_248651409.1">
    <property type="nucleotide sequence ID" value="NZ_CP096659.1"/>
</dbReference>
<dbReference type="EMBL" id="CP096659">
    <property type="protein sequence ID" value="UPV75367.1"/>
    <property type="molecule type" value="Genomic_DNA"/>
</dbReference>
<reference evidence="3 4" key="1">
    <citation type="submission" date="2022-04" db="EMBL/GenBank/DDBJ databases">
        <title>Diverse halophilic archaea isolated from saline environments.</title>
        <authorList>
            <person name="Cui H.-L."/>
        </authorList>
    </citation>
    <scope>NUCLEOTIDE SEQUENCE [LARGE SCALE GENOMIC DNA]</scope>
    <source>
        <strain evidence="3 4">XZYJT49</strain>
    </source>
</reference>
<dbReference type="AlphaFoldDB" id="A0A8U0HWR6"/>
<proteinExistence type="predicted"/>
<dbReference type="Proteomes" id="UP000830729">
    <property type="component" value="Chromosome"/>
</dbReference>
<protein>
    <recommendedName>
        <fullName evidence="2">DUF7511 domain-containing protein</fullName>
    </recommendedName>
</protein>
<evidence type="ECO:0000259" key="2">
    <source>
        <dbReference type="Pfam" id="PF24351"/>
    </source>
</evidence>
<dbReference type="Pfam" id="PF24351">
    <property type="entry name" value="DUF7511"/>
    <property type="match status" value="1"/>
</dbReference>
<dbReference type="InterPro" id="IPR055933">
    <property type="entry name" value="DUF7511"/>
</dbReference>
<feature type="region of interest" description="Disordered" evidence="1">
    <location>
        <begin position="1"/>
        <end position="22"/>
    </location>
</feature>
<gene>
    <name evidence="3" type="ORF">M0R89_04695</name>
</gene>
<keyword evidence="4" id="KW-1185">Reference proteome</keyword>
<name>A0A8U0HWR6_9EURY</name>
<dbReference type="GeneID" id="72184472"/>
<dbReference type="KEGG" id="halx:M0R89_04695"/>
<evidence type="ECO:0000256" key="1">
    <source>
        <dbReference type="SAM" id="MobiDB-lite"/>
    </source>
</evidence>
<evidence type="ECO:0000313" key="4">
    <source>
        <dbReference type="Proteomes" id="UP000830729"/>
    </source>
</evidence>
<sequence>MTDAAPPNSDRRTVPTADESPADLRAVVEERDDGPDECTIYPPAADDEALVTEWITAEAGSYVALREIR</sequence>
<evidence type="ECO:0000313" key="3">
    <source>
        <dbReference type="EMBL" id="UPV75367.1"/>
    </source>
</evidence>
<organism evidence="3 4">
    <name type="scientific">Halorussus limi</name>
    <dbReference type="NCBI Taxonomy" id="2938695"/>
    <lineage>
        <taxon>Archaea</taxon>
        <taxon>Methanobacteriati</taxon>
        <taxon>Methanobacteriota</taxon>
        <taxon>Stenosarchaea group</taxon>
        <taxon>Halobacteria</taxon>
        <taxon>Halobacteriales</taxon>
        <taxon>Haladaptataceae</taxon>
        <taxon>Halorussus</taxon>
    </lineage>
</organism>
<accession>A0A8U0HWR6</accession>